<name>A0AA35R509_GEOBA</name>
<sequence length="66" mass="7555">MPDTGETSMEEFKLMADRAGLGMSQEELDQLKPIYEVYAAYARELHTLSFGAEEMVVEFHPDWPES</sequence>
<protein>
    <submittedName>
        <fullName evidence="1">Uncharacterized protein</fullName>
    </submittedName>
</protein>
<evidence type="ECO:0000313" key="1">
    <source>
        <dbReference type="EMBL" id="CAI8004505.1"/>
    </source>
</evidence>
<dbReference type="AlphaFoldDB" id="A0AA35R509"/>
<dbReference type="Proteomes" id="UP001174909">
    <property type="component" value="Unassembled WGS sequence"/>
</dbReference>
<keyword evidence="2" id="KW-1185">Reference proteome</keyword>
<accession>A0AA35R509</accession>
<organism evidence="1 2">
    <name type="scientific">Geodia barretti</name>
    <name type="common">Barrett's horny sponge</name>
    <dbReference type="NCBI Taxonomy" id="519541"/>
    <lineage>
        <taxon>Eukaryota</taxon>
        <taxon>Metazoa</taxon>
        <taxon>Porifera</taxon>
        <taxon>Demospongiae</taxon>
        <taxon>Heteroscleromorpha</taxon>
        <taxon>Tetractinellida</taxon>
        <taxon>Astrophorina</taxon>
        <taxon>Geodiidae</taxon>
        <taxon>Geodia</taxon>
    </lineage>
</organism>
<gene>
    <name evidence="1" type="ORF">GBAR_LOCUS3944</name>
</gene>
<dbReference type="EMBL" id="CASHTH010000564">
    <property type="protein sequence ID" value="CAI8004505.1"/>
    <property type="molecule type" value="Genomic_DNA"/>
</dbReference>
<comment type="caution">
    <text evidence="1">The sequence shown here is derived from an EMBL/GenBank/DDBJ whole genome shotgun (WGS) entry which is preliminary data.</text>
</comment>
<proteinExistence type="predicted"/>
<evidence type="ECO:0000313" key="2">
    <source>
        <dbReference type="Proteomes" id="UP001174909"/>
    </source>
</evidence>
<reference evidence="1" key="1">
    <citation type="submission" date="2023-03" db="EMBL/GenBank/DDBJ databases">
        <authorList>
            <person name="Steffen K."/>
            <person name="Cardenas P."/>
        </authorList>
    </citation>
    <scope>NUCLEOTIDE SEQUENCE</scope>
</reference>